<evidence type="ECO:0000313" key="3">
    <source>
        <dbReference type="EMBL" id="CAJ1941799.1"/>
    </source>
</evidence>
<keyword evidence="2" id="KW-0175">Coiled coil</keyword>
<dbReference type="AlphaFoldDB" id="A0AA86S4X4"/>
<dbReference type="Proteomes" id="UP001189624">
    <property type="component" value="Chromosome 3"/>
</dbReference>
<evidence type="ECO:0000313" key="4">
    <source>
        <dbReference type="Proteomes" id="UP001189624"/>
    </source>
</evidence>
<evidence type="ECO:0000256" key="2">
    <source>
        <dbReference type="SAM" id="Coils"/>
    </source>
</evidence>
<dbReference type="SUPFAM" id="SSF144000">
    <property type="entry name" value="Oxysterol-binding protein-like"/>
    <property type="match status" value="1"/>
</dbReference>
<dbReference type="GO" id="GO:0032934">
    <property type="term" value="F:sterol binding"/>
    <property type="evidence" value="ECO:0007669"/>
    <property type="project" value="TreeGrafter"/>
</dbReference>
<keyword evidence="4" id="KW-1185">Reference proteome</keyword>
<dbReference type="InterPro" id="IPR000648">
    <property type="entry name" value="Oxysterol-bd"/>
</dbReference>
<accession>A0AA86S4X4</accession>
<dbReference type="Pfam" id="PF01237">
    <property type="entry name" value="Oxysterol_BP"/>
    <property type="match status" value="1"/>
</dbReference>
<dbReference type="InterPro" id="IPR037239">
    <property type="entry name" value="OSBP_sf"/>
</dbReference>
<reference evidence="3" key="1">
    <citation type="submission" date="2023-10" db="EMBL/GenBank/DDBJ databases">
        <authorList>
            <person name="Domelevo Entfellner J.-B."/>
        </authorList>
    </citation>
    <scope>NUCLEOTIDE SEQUENCE</scope>
</reference>
<evidence type="ECO:0000256" key="1">
    <source>
        <dbReference type="ARBA" id="ARBA00008842"/>
    </source>
</evidence>
<dbReference type="Gene3D" id="3.30.70.3490">
    <property type="match status" value="1"/>
</dbReference>
<comment type="similarity">
    <text evidence="1">Belongs to the OSBP family.</text>
</comment>
<feature type="coiled-coil region" evidence="2">
    <location>
        <begin position="62"/>
        <end position="89"/>
    </location>
</feature>
<dbReference type="PANTHER" id="PTHR10972:SF102">
    <property type="entry name" value="OXYSTEROL-BINDING PROTEIN"/>
    <property type="match status" value="1"/>
</dbReference>
<dbReference type="GO" id="GO:0016020">
    <property type="term" value="C:membrane"/>
    <property type="evidence" value="ECO:0007669"/>
    <property type="project" value="TreeGrafter"/>
</dbReference>
<protein>
    <recommendedName>
        <fullName evidence="5">Oxysterol-binding protein</fullName>
    </recommendedName>
</protein>
<sequence>MHCCSTVTAKNTDNAEVRVIYNAEEVISGLQAPIVKDIESVWPTETGLVWSELSEAILSKDWEKAKEAKKRVEERQRELQRERESKGEKWVPKHFMYNKEELWNCSPIENWVPNAPIVTL</sequence>
<dbReference type="GO" id="GO:0005829">
    <property type="term" value="C:cytosol"/>
    <property type="evidence" value="ECO:0007669"/>
    <property type="project" value="TreeGrafter"/>
</dbReference>
<gene>
    <name evidence="3" type="ORF">AYBTSS11_LOCUS10480</name>
</gene>
<evidence type="ECO:0008006" key="5">
    <source>
        <dbReference type="Google" id="ProtNLM"/>
    </source>
</evidence>
<dbReference type="Gramene" id="rna-AYBTSS11_LOCUS10480">
    <property type="protein sequence ID" value="CAJ1941799.1"/>
    <property type="gene ID" value="gene-AYBTSS11_LOCUS10480"/>
</dbReference>
<name>A0AA86S4X4_9FABA</name>
<dbReference type="PANTHER" id="PTHR10972">
    <property type="entry name" value="OXYSTEROL-BINDING PROTEIN-RELATED"/>
    <property type="match status" value="1"/>
</dbReference>
<organism evidence="3 4">
    <name type="scientific">Sphenostylis stenocarpa</name>
    <dbReference type="NCBI Taxonomy" id="92480"/>
    <lineage>
        <taxon>Eukaryota</taxon>
        <taxon>Viridiplantae</taxon>
        <taxon>Streptophyta</taxon>
        <taxon>Embryophyta</taxon>
        <taxon>Tracheophyta</taxon>
        <taxon>Spermatophyta</taxon>
        <taxon>Magnoliopsida</taxon>
        <taxon>eudicotyledons</taxon>
        <taxon>Gunneridae</taxon>
        <taxon>Pentapetalae</taxon>
        <taxon>rosids</taxon>
        <taxon>fabids</taxon>
        <taxon>Fabales</taxon>
        <taxon>Fabaceae</taxon>
        <taxon>Papilionoideae</taxon>
        <taxon>50 kb inversion clade</taxon>
        <taxon>NPAAA clade</taxon>
        <taxon>indigoferoid/millettioid clade</taxon>
        <taxon>Phaseoleae</taxon>
        <taxon>Sphenostylis</taxon>
    </lineage>
</organism>
<dbReference type="FunFam" id="3.30.70.3490:FF:000007">
    <property type="entry name" value="Oxysterol-binding protein-related protein 4B"/>
    <property type="match status" value="1"/>
</dbReference>
<proteinExistence type="inferred from homology"/>
<dbReference type="EMBL" id="OY731400">
    <property type="protein sequence ID" value="CAJ1941799.1"/>
    <property type="molecule type" value="Genomic_DNA"/>
</dbReference>